<feature type="binding site" evidence="3">
    <location>
        <begin position="231"/>
        <end position="236"/>
    </location>
    <ligand>
        <name>Mo-bis(molybdopterin guanine dinucleotide)</name>
        <dbReference type="ChEBI" id="CHEBI:60539"/>
    </ligand>
</feature>
<comment type="subcellular location">
    <subcellularLocation>
        <location evidence="3">Cytoplasm</location>
    </subcellularLocation>
</comment>
<comment type="function">
    <text evidence="3">Required for formate dehydrogenase (FDH) activity. Acts as a sulfur carrier protein that transfers sulfur from IscS to the molybdenum cofactor prior to its insertion into FDH.</text>
</comment>
<reference evidence="4 5" key="1">
    <citation type="submission" date="2023-03" db="EMBL/GenBank/DDBJ databases">
        <title>WGS of Methanotrichaceae archaeon Mx.</title>
        <authorList>
            <person name="Sorokin D.Y."/>
            <person name="Merkel A.Y."/>
        </authorList>
    </citation>
    <scope>NUCLEOTIDE SEQUENCE [LARGE SCALE GENOMIC DNA]</scope>
    <source>
        <strain evidence="4 5">Mx</strain>
    </source>
</reference>
<dbReference type="PANTHER" id="PTHR30592:SF1">
    <property type="entry name" value="SULFUR CARRIER PROTEIN FDHD"/>
    <property type="match status" value="1"/>
</dbReference>
<organism evidence="4 5">
    <name type="scientific">Candidatus Methanocrinis natronophilus</name>
    <dbReference type="NCBI Taxonomy" id="3033396"/>
    <lineage>
        <taxon>Archaea</taxon>
        <taxon>Methanobacteriati</taxon>
        <taxon>Methanobacteriota</taxon>
        <taxon>Stenosarchaea group</taxon>
        <taxon>Methanomicrobia</taxon>
        <taxon>Methanotrichales</taxon>
        <taxon>Methanotrichaceae</taxon>
        <taxon>Methanocrinis</taxon>
    </lineage>
</organism>
<dbReference type="RefSeq" id="WP_316965564.1">
    <property type="nucleotide sequence ID" value="NZ_JARFPK010000003.1"/>
</dbReference>
<dbReference type="NCBIfam" id="TIGR00129">
    <property type="entry name" value="fdhD_narQ"/>
    <property type="match status" value="1"/>
</dbReference>
<sequence length="249" mass="26592">MRIFSCLKLDGDGAVEGVHPVVEETPLSIFINGRHFATAMTSPAMAEEFVAGHLYSEGIVGGLEEIESLVVEEKVVKVVLTNPIRAIRSKRPILSGCGGASSFLDESKLGKVASDLRVDRGDLRAALKEISISKLHKATGGVHSVGLFYNGGVICKVEDIGRHSALDKVIGRALLDGIRFEETFVATTGRISSDMALKCSRAGVAIIASRGATTSLAIEIAEHTGLSIVGFVRGEKMNVYTGRERIRGW</sequence>
<name>A0ABT5X522_9EURY</name>
<dbReference type="InterPro" id="IPR016193">
    <property type="entry name" value="Cytidine_deaminase-like"/>
</dbReference>
<keyword evidence="2 3" id="KW-0501">Molybdenum cofactor biosynthesis</keyword>
<dbReference type="InterPro" id="IPR003786">
    <property type="entry name" value="FdhD"/>
</dbReference>
<dbReference type="Pfam" id="PF02634">
    <property type="entry name" value="FdhD-NarQ"/>
    <property type="match status" value="1"/>
</dbReference>
<comment type="caution">
    <text evidence="4">The sequence shown here is derived from an EMBL/GenBank/DDBJ whole genome shotgun (WGS) entry which is preliminary data.</text>
</comment>
<dbReference type="Proteomes" id="UP001220010">
    <property type="component" value="Unassembled WGS sequence"/>
</dbReference>
<comment type="similarity">
    <text evidence="3">Belongs to the FdhD family.</text>
</comment>
<dbReference type="PANTHER" id="PTHR30592">
    <property type="entry name" value="FORMATE DEHYDROGENASE"/>
    <property type="match status" value="1"/>
</dbReference>
<proteinExistence type="inferred from homology"/>
<dbReference type="Gene3D" id="3.10.20.10">
    <property type="match status" value="1"/>
</dbReference>
<keyword evidence="5" id="KW-1185">Reference proteome</keyword>
<keyword evidence="1 3" id="KW-0963">Cytoplasm</keyword>
<accession>A0ABT5X522</accession>
<dbReference type="PIRSF" id="PIRSF015626">
    <property type="entry name" value="FdhD"/>
    <property type="match status" value="1"/>
</dbReference>
<evidence type="ECO:0000256" key="2">
    <source>
        <dbReference type="ARBA" id="ARBA00023150"/>
    </source>
</evidence>
<gene>
    <name evidence="3 4" type="primary">fdhD</name>
    <name evidence="4" type="ORF">P0O15_01235</name>
</gene>
<dbReference type="EMBL" id="JARFPK010000003">
    <property type="protein sequence ID" value="MDF0589803.1"/>
    <property type="molecule type" value="Genomic_DNA"/>
</dbReference>
<feature type="active site" description="Cysteine persulfide intermediate" evidence="3">
    <location>
        <position position="97"/>
    </location>
</feature>
<dbReference type="SUPFAM" id="SSF53927">
    <property type="entry name" value="Cytidine deaminase-like"/>
    <property type="match status" value="1"/>
</dbReference>
<evidence type="ECO:0000256" key="1">
    <source>
        <dbReference type="ARBA" id="ARBA00022490"/>
    </source>
</evidence>
<dbReference type="Gene3D" id="3.40.140.10">
    <property type="entry name" value="Cytidine Deaminase, domain 2"/>
    <property type="match status" value="1"/>
</dbReference>
<evidence type="ECO:0000313" key="5">
    <source>
        <dbReference type="Proteomes" id="UP001220010"/>
    </source>
</evidence>
<dbReference type="HAMAP" id="MF_00187">
    <property type="entry name" value="FdhD"/>
    <property type="match status" value="1"/>
</dbReference>
<protein>
    <recommendedName>
        <fullName evidence="3">Sulfur carrier protein FdhD</fullName>
    </recommendedName>
</protein>
<evidence type="ECO:0000256" key="3">
    <source>
        <dbReference type="HAMAP-Rule" id="MF_00187"/>
    </source>
</evidence>
<evidence type="ECO:0000313" key="4">
    <source>
        <dbReference type="EMBL" id="MDF0589803.1"/>
    </source>
</evidence>